<dbReference type="Pfam" id="PF00571">
    <property type="entry name" value="CBS"/>
    <property type="match status" value="2"/>
</dbReference>
<dbReference type="PANTHER" id="PTHR43080">
    <property type="entry name" value="CBS DOMAIN-CONTAINING PROTEIN CBSX3, MITOCHONDRIAL"/>
    <property type="match status" value="1"/>
</dbReference>
<feature type="domain" description="CBS" evidence="2">
    <location>
        <begin position="75"/>
        <end position="130"/>
    </location>
</feature>
<dbReference type="EMBL" id="UOEF01000393">
    <property type="protein sequence ID" value="VAW04159.1"/>
    <property type="molecule type" value="Genomic_DNA"/>
</dbReference>
<dbReference type="AlphaFoldDB" id="A0A3B0SUS3"/>
<dbReference type="InterPro" id="IPR046342">
    <property type="entry name" value="CBS_dom_sf"/>
</dbReference>
<evidence type="ECO:0000256" key="1">
    <source>
        <dbReference type="ARBA" id="ARBA00023122"/>
    </source>
</evidence>
<evidence type="ECO:0000259" key="2">
    <source>
        <dbReference type="PROSITE" id="PS51371"/>
    </source>
</evidence>
<dbReference type="SMART" id="SM00116">
    <property type="entry name" value="CBS"/>
    <property type="match status" value="2"/>
</dbReference>
<proteinExistence type="predicted"/>
<accession>A0A3B0SUS3</accession>
<feature type="domain" description="CBS" evidence="2">
    <location>
        <begin position="8"/>
        <end position="66"/>
    </location>
</feature>
<dbReference type="InterPro" id="IPR000644">
    <property type="entry name" value="CBS_dom"/>
</dbReference>
<sequence>MTIQTILQDRSGEIFSCTAEMSVADAITVLAEKRIGALPVIDDERIAGIFSERDVLHCIKKFGGAGMDKRVGEVMTADVISIDRSKSAIGALSLMTKRRIRHLPVVEDGKLVGFVSIGDLVKYRIDRIESEAAAMRDYIQSA</sequence>
<organism evidence="3">
    <name type="scientific">hydrothermal vent metagenome</name>
    <dbReference type="NCBI Taxonomy" id="652676"/>
    <lineage>
        <taxon>unclassified sequences</taxon>
        <taxon>metagenomes</taxon>
        <taxon>ecological metagenomes</taxon>
    </lineage>
</organism>
<reference evidence="3" key="1">
    <citation type="submission" date="2018-06" db="EMBL/GenBank/DDBJ databases">
        <authorList>
            <person name="Zhirakovskaya E."/>
        </authorList>
    </citation>
    <scope>NUCLEOTIDE SEQUENCE</scope>
</reference>
<dbReference type="InterPro" id="IPR044725">
    <property type="entry name" value="CBSX3_CBS_dom"/>
</dbReference>
<protein>
    <submittedName>
        <fullName evidence="3">CBS domain protein</fullName>
    </submittedName>
</protein>
<dbReference type="PROSITE" id="PS51371">
    <property type="entry name" value="CBS"/>
    <property type="match status" value="2"/>
</dbReference>
<keyword evidence="1" id="KW-0129">CBS domain</keyword>
<dbReference type="PANTHER" id="PTHR43080:SF2">
    <property type="entry name" value="CBS DOMAIN-CONTAINING PROTEIN"/>
    <property type="match status" value="1"/>
</dbReference>
<evidence type="ECO:0000313" key="3">
    <source>
        <dbReference type="EMBL" id="VAW04159.1"/>
    </source>
</evidence>
<name>A0A3B0SUS3_9ZZZZ</name>
<gene>
    <name evidence="3" type="ORF">MNBD_ALPHA04-2416</name>
</gene>
<dbReference type="SUPFAM" id="SSF54631">
    <property type="entry name" value="CBS-domain pair"/>
    <property type="match status" value="1"/>
</dbReference>
<dbReference type="CDD" id="cd04623">
    <property type="entry name" value="CBS_pair_bac_euk"/>
    <property type="match status" value="1"/>
</dbReference>
<dbReference type="InterPro" id="IPR051257">
    <property type="entry name" value="Diverse_CBS-Domain"/>
</dbReference>
<dbReference type="Gene3D" id="3.10.580.10">
    <property type="entry name" value="CBS-domain"/>
    <property type="match status" value="1"/>
</dbReference>